<dbReference type="PROSITE" id="PS50004">
    <property type="entry name" value="C2"/>
    <property type="match status" value="1"/>
</dbReference>
<dbReference type="InterPro" id="IPR000008">
    <property type="entry name" value="C2_dom"/>
</dbReference>
<gene>
    <name evidence="5" type="primary">LOC106815918</name>
</gene>
<sequence>MYLGMSSVDQLLIMAAAAVLVILFLICMICKLSPDCWLHYNCPLRIKSLEPRTASGLNGNYKSLGNEFEMTQVRPTWWDRSGSVNLSRHSSSEDSIGSAWSGASEQSSASQQPGSPMKHKLDAHVAAEMENTPPLGYTPPEPRSMGHLQLAILYVDNEQKLFIRLNRGRDFAPKLYRSSTVCDPFVRVIVKGKAGFRTSLRPGRQPRQRLVTFEFQTQIHRNTADPVFNETFVMDVSRQVVPQCTVHLLLCDHDSISSPDVVGQASVSLRERDLSSEQEVAVEFSQNTKVYNVVH</sequence>
<evidence type="ECO:0000313" key="4">
    <source>
        <dbReference type="Proteomes" id="UP000695022"/>
    </source>
</evidence>
<feature type="compositionally biased region" description="Polar residues" evidence="1">
    <location>
        <begin position="83"/>
        <end position="95"/>
    </location>
</feature>
<evidence type="ECO:0000256" key="1">
    <source>
        <dbReference type="SAM" id="MobiDB-lite"/>
    </source>
</evidence>
<evidence type="ECO:0000313" key="5">
    <source>
        <dbReference type="RefSeq" id="XP_014675939.1"/>
    </source>
</evidence>
<dbReference type="PANTHER" id="PTHR10024">
    <property type="entry name" value="SYNAPTOTAGMIN"/>
    <property type="match status" value="1"/>
</dbReference>
<dbReference type="GeneID" id="106815918"/>
<evidence type="ECO:0000259" key="3">
    <source>
        <dbReference type="PROSITE" id="PS50004"/>
    </source>
</evidence>
<reference evidence="5" key="1">
    <citation type="submission" date="2025-08" db="UniProtKB">
        <authorList>
            <consortium name="RefSeq"/>
        </authorList>
    </citation>
    <scope>IDENTIFICATION</scope>
</reference>
<dbReference type="SMART" id="SM00239">
    <property type="entry name" value="C2"/>
    <property type="match status" value="1"/>
</dbReference>
<organism evidence="4 5">
    <name type="scientific">Priapulus caudatus</name>
    <name type="common">Priapulid worm</name>
    <dbReference type="NCBI Taxonomy" id="37621"/>
    <lineage>
        <taxon>Eukaryota</taxon>
        <taxon>Metazoa</taxon>
        <taxon>Ecdysozoa</taxon>
        <taxon>Scalidophora</taxon>
        <taxon>Priapulida</taxon>
        <taxon>Priapulimorpha</taxon>
        <taxon>Priapulimorphida</taxon>
        <taxon>Priapulidae</taxon>
        <taxon>Priapulus</taxon>
    </lineage>
</organism>
<dbReference type="SUPFAM" id="SSF49562">
    <property type="entry name" value="C2 domain (Calcium/lipid-binding domain, CaLB)"/>
    <property type="match status" value="1"/>
</dbReference>
<keyword evidence="2" id="KW-0812">Transmembrane</keyword>
<dbReference type="Pfam" id="PF00168">
    <property type="entry name" value="C2"/>
    <property type="match status" value="1"/>
</dbReference>
<name>A0ABM1EUR8_PRICU</name>
<dbReference type="InterPro" id="IPR035892">
    <property type="entry name" value="C2_domain_sf"/>
</dbReference>
<proteinExistence type="predicted"/>
<protein>
    <submittedName>
        <fullName evidence="5">Uncharacterized protein LOC106815918</fullName>
    </submittedName>
</protein>
<dbReference type="Gene3D" id="2.60.40.150">
    <property type="entry name" value="C2 domain"/>
    <property type="match status" value="1"/>
</dbReference>
<dbReference type="Proteomes" id="UP000695022">
    <property type="component" value="Unplaced"/>
</dbReference>
<accession>A0ABM1EUR8</accession>
<feature type="transmembrane region" description="Helical" evidence="2">
    <location>
        <begin position="12"/>
        <end position="30"/>
    </location>
</feature>
<keyword evidence="2" id="KW-0472">Membrane</keyword>
<dbReference type="RefSeq" id="XP_014675939.1">
    <property type="nucleotide sequence ID" value="XM_014820453.1"/>
</dbReference>
<feature type="domain" description="C2" evidence="3">
    <location>
        <begin position="144"/>
        <end position="284"/>
    </location>
</feature>
<feature type="region of interest" description="Disordered" evidence="1">
    <location>
        <begin position="83"/>
        <end position="121"/>
    </location>
</feature>
<feature type="compositionally biased region" description="Low complexity" evidence="1">
    <location>
        <begin position="97"/>
        <end position="115"/>
    </location>
</feature>
<keyword evidence="2" id="KW-1133">Transmembrane helix</keyword>
<evidence type="ECO:0000256" key="2">
    <source>
        <dbReference type="SAM" id="Phobius"/>
    </source>
</evidence>
<keyword evidence="4" id="KW-1185">Reference proteome</keyword>